<reference evidence="1" key="1">
    <citation type="submission" date="2022-02" db="EMBL/GenBank/DDBJ databases">
        <title>Plant Genome Project.</title>
        <authorList>
            <person name="Zhang R.-G."/>
        </authorList>
    </citation>
    <scope>NUCLEOTIDE SEQUENCE</scope>
    <source>
        <strain evidence="1">AT1</strain>
    </source>
</reference>
<accession>A0ACC0L8C6</accession>
<keyword evidence="2" id="KW-1185">Reference proteome</keyword>
<organism evidence="1 2">
    <name type="scientific">Rhododendron molle</name>
    <name type="common">Chinese azalea</name>
    <name type="synonym">Azalea mollis</name>
    <dbReference type="NCBI Taxonomy" id="49168"/>
    <lineage>
        <taxon>Eukaryota</taxon>
        <taxon>Viridiplantae</taxon>
        <taxon>Streptophyta</taxon>
        <taxon>Embryophyta</taxon>
        <taxon>Tracheophyta</taxon>
        <taxon>Spermatophyta</taxon>
        <taxon>Magnoliopsida</taxon>
        <taxon>eudicotyledons</taxon>
        <taxon>Gunneridae</taxon>
        <taxon>Pentapetalae</taxon>
        <taxon>asterids</taxon>
        <taxon>Ericales</taxon>
        <taxon>Ericaceae</taxon>
        <taxon>Ericoideae</taxon>
        <taxon>Rhodoreae</taxon>
        <taxon>Rhododendron</taxon>
    </lineage>
</organism>
<protein>
    <submittedName>
        <fullName evidence="1">Uncharacterized protein</fullName>
    </submittedName>
</protein>
<gene>
    <name evidence="1" type="ORF">RHMOL_Rhmol13G0179000</name>
</gene>
<comment type="caution">
    <text evidence="1">The sequence shown here is derived from an EMBL/GenBank/DDBJ whole genome shotgun (WGS) entry which is preliminary data.</text>
</comment>
<dbReference type="EMBL" id="CM046400">
    <property type="protein sequence ID" value="KAI8524812.1"/>
    <property type="molecule type" value="Genomic_DNA"/>
</dbReference>
<dbReference type="Proteomes" id="UP001062846">
    <property type="component" value="Chromosome 13"/>
</dbReference>
<sequence>MLMNLQTSITAIQQRAAQTNANITRLNELFDTRIPPPLKEESEAEEDPHAQPIMIEDPNNPRRLIVHQNPRIVMHLLQAGHPLQTRTLLLSWPRWSNLKNPLPK</sequence>
<evidence type="ECO:0000313" key="2">
    <source>
        <dbReference type="Proteomes" id="UP001062846"/>
    </source>
</evidence>
<proteinExistence type="predicted"/>
<name>A0ACC0L8C6_RHOML</name>
<evidence type="ECO:0000313" key="1">
    <source>
        <dbReference type="EMBL" id="KAI8524812.1"/>
    </source>
</evidence>